<dbReference type="STRING" id="499555.BJL86_0878"/>
<keyword evidence="3" id="KW-1185">Reference proteome</keyword>
<name>A0A173LLP7_9ACTN</name>
<evidence type="ECO:0000256" key="1">
    <source>
        <dbReference type="SAM" id="MobiDB-lite"/>
    </source>
</evidence>
<dbReference type="EMBL" id="CP015961">
    <property type="protein sequence ID" value="ANI91672.1"/>
    <property type="molecule type" value="Genomic_DNA"/>
</dbReference>
<dbReference type="RefSeq" id="WP_156515261.1">
    <property type="nucleotide sequence ID" value="NZ_CP015961.1"/>
</dbReference>
<reference evidence="2 3" key="1">
    <citation type="submission" date="2016-06" db="EMBL/GenBank/DDBJ databases">
        <title>Complete genome sequence of a saline-alkali tolerant type strain Dietzia timorensis ID05-A0528T.</title>
        <authorList>
            <person name="Wu X."/>
        </authorList>
    </citation>
    <scope>NUCLEOTIDE SEQUENCE [LARGE SCALE GENOMIC DNA]</scope>
    <source>
        <strain evidence="2 3">ID05-A0528</strain>
    </source>
</reference>
<proteinExistence type="predicted"/>
<evidence type="ECO:0000313" key="3">
    <source>
        <dbReference type="Proteomes" id="UP000186104"/>
    </source>
</evidence>
<protein>
    <submittedName>
        <fullName evidence="2">Uncharacterized protein</fullName>
    </submittedName>
</protein>
<feature type="region of interest" description="Disordered" evidence="1">
    <location>
        <begin position="27"/>
        <end position="52"/>
    </location>
</feature>
<dbReference type="KEGG" id="dtm:BJL86_0878"/>
<feature type="compositionally biased region" description="Acidic residues" evidence="1">
    <location>
        <begin position="35"/>
        <end position="52"/>
    </location>
</feature>
<dbReference type="AlphaFoldDB" id="A0A173LLP7"/>
<evidence type="ECO:0000313" key="2">
    <source>
        <dbReference type="EMBL" id="ANI91672.1"/>
    </source>
</evidence>
<dbReference type="Proteomes" id="UP000186104">
    <property type="component" value="Chromosome"/>
</dbReference>
<organism evidence="2 3">
    <name type="scientific">Dietzia timorensis</name>
    <dbReference type="NCBI Taxonomy" id="499555"/>
    <lineage>
        <taxon>Bacteria</taxon>
        <taxon>Bacillati</taxon>
        <taxon>Actinomycetota</taxon>
        <taxon>Actinomycetes</taxon>
        <taxon>Mycobacteriales</taxon>
        <taxon>Dietziaceae</taxon>
        <taxon>Dietzia</taxon>
    </lineage>
</organism>
<gene>
    <name evidence="2" type="ORF">BJL86_0878</name>
</gene>
<sequence>MKLNNLAKKMLHPEQIGAMRTMLGAEKFEEKYMEPDTEPENPETPEEEGESA</sequence>
<accession>A0A173LLP7</accession>